<evidence type="ECO:0008006" key="3">
    <source>
        <dbReference type="Google" id="ProtNLM"/>
    </source>
</evidence>
<sequence>MDCVVCNKTGATYRLVDGRAAGVCEQCVAEYLTGDIDNENCLYCADTGDYDLVEYTGPVTEAGDESPDEYESVTDGVVCRRHFDNLVGEGT</sequence>
<dbReference type="RefSeq" id="WP_232572020.1">
    <property type="nucleotide sequence ID" value="NZ_CP089466.1"/>
</dbReference>
<evidence type="ECO:0000313" key="2">
    <source>
        <dbReference type="Proteomes" id="UP001595660"/>
    </source>
</evidence>
<reference evidence="1 2" key="1">
    <citation type="journal article" date="2019" name="Int. J. Syst. Evol. Microbiol.">
        <title>The Global Catalogue of Microorganisms (GCM) 10K type strain sequencing project: providing services to taxonomists for standard genome sequencing and annotation.</title>
        <authorList>
            <consortium name="The Broad Institute Genomics Platform"/>
            <consortium name="The Broad Institute Genome Sequencing Center for Infectious Disease"/>
            <person name="Wu L."/>
            <person name="Ma J."/>
        </authorList>
    </citation>
    <scope>NUCLEOTIDE SEQUENCE [LARGE SCALE GENOMIC DNA]</scope>
    <source>
        <strain evidence="1 2">CGMCC 1.12562</strain>
    </source>
</reference>
<gene>
    <name evidence="1" type="ORF">ACFOKC_03800</name>
</gene>
<protein>
    <recommendedName>
        <fullName evidence="3">Small CPxCG-related zinc finger protein</fullName>
    </recommendedName>
</protein>
<dbReference type="Proteomes" id="UP001595660">
    <property type="component" value="Unassembled WGS sequence"/>
</dbReference>
<accession>A0ABD5NCH8</accession>
<dbReference type="EMBL" id="JBHRWN010000002">
    <property type="protein sequence ID" value="MFC3476842.1"/>
    <property type="molecule type" value="Genomic_DNA"/>
</dbReference>
<dbReference type="GeneID" id="69117240"/>
<name>A0ABD5NCH8_9EURY</name>
<proteinExistence type="predicted"/>
<comment type="caution">
    <text evidence="1">The sequence shown here is derived from an EMBL/GenBank/DDBJ whole genome shotgun (WGS) entry which is preliminary data.</text>
</comment>
<organism evidence="1 2">
    <name type="scientific">Halobacterium litoreum</name>
    <dbReference type="NCBI Taxonomy" id="2039234"/>
    <lineage>
        <taxon>Archaea</taxon>
        <taxon>Methanobacteriati</taxon>
        <taxon>Methanobacteriota</taxon>
        <taxon>Stenosarchaea group</taxon>
        <taxon>Halobacteria</taxon>
        <taxon>Halobacteriales</taxon>
        <taxon>Halobacteriaceae</taxon>
        <taxon>Halobacterium</taxon>
    </lineage>
</organism>
<dbReference type="AlphaFoldDB" id="A0ABD5NCH8"/>
<evidence type="ECO:0000313" key="1">
    <source>
        <dbReference type="EMBL" id="MFC3476842.1"/>
    </source>
</evidence>
<keyword evidence="2" id="KW-1185">Reference proteome</keyword>